<dbReference type="Proteomes" id="UP000321960">
    <property type="component" value="Unassembled WGS sequence"/>
</dbReference>
<comment type="caution">
    <text evidence="2">The sequence shown here is derived from an EMBL/GenBank/DDBJ whole genome shotgun (WGS) entry which is preliminary data.</text>
</comment>
<evidence type="ECO:0000256" key="1">
    <source>
        <dbReference type="SAM" id="MobiDB-lite"/>
    </source>
</evidence>
<protein>
    <submittedName>
        <fullName evidence="2">Uncharacterized protein</fullName>
    </submittedName>
</protein>
<dbReference type="EMBL" id="BSPK01000117">
    <property type="protein sequence ID" value="GLS67681.1"/>
    <property type="molecule type" value="Genomic_DNA"/>
</dbReference>
<reference evidence="3" key="1">
    <citation type="journal article" date="2014" name="Int. J. Syst. Evol. Microbiol.">
        <title>Complete genome of a new Firmicutes species belonging to the dominant human colonic microbiota ('Ruminococcus bicirculans') reveals two chromosomes and a selective capacity to utilize plant glucans.</title>
        <authorList>
            <consortium name="NISC Comparative Sequencing Program"/>
            <person name="Wegmann U."/>
            <person name="Louis P."/>
            <person name="Goesmann A."/>
            <person name="Henrissat B."/>
            <person name="Duncan S.H."/>
            <person name="Flint H.J."/>
        </authorList>
    </citation>
    <scope>NUCLEOTIDE SEQUENCE</scope>
    <source>
        <strain evidence="3">NBRC 107715</strain>
    </source>
</reference>
<feature type="region of interest" description="Disordered" evidence="1">
    <location>
        <begin position="36"/>
        <end position="70"/>
    </location>
</feature>
<proteinExistence type="predicted"/>
<reference evidence="2 4" key="3">
    <citation type="submission" date="2019-07" db="EMBL/GenBank/DDBJ databases">
        <title>Whole genome shotgun sequence of Methylobacterium oxalidis NBRC 107715.</title>
        <authorList>
            <person name="Hosoyama A."/>
            <person name="Uohara A."/>
            <person name="Ohji S."/>
            <person name="Ichikawa N."/>
        </authorList>
    </citation>
    <scope>NUCLEOTIDE SEQUENCE [LARGE SCALE GENOMIC DNA]</scope>
    <source>
        <strain evidence="2 4">NBRC 107715</strain>
    </source>
</reference>
<gene>
    <name evidence="3" type="ORF">GCM10007888_60660</name>
    <name evidence="2" type="ORF">MOX02_03400</name>
</gene>
<reference evidence="3" key="4">
    <citation type="submission" date="2023-01" db="EMBL/GenBank/DDBJ databases">
        <title>Draft genome sequence of Methylobacterium oxalidis strain NBRC 107715.</title>
        <authorList>
            <person name="Sun Q."/>
            <person name="Mori K."/>
        </authorList>
    </citation>
    <scope>NUCLEOTIDE SEQUENCE</scope>
    <source>
        <strain evidence="3">NBRC 107715</strain>
    </source>
</reference>
<sequence length="70" mass="7594">MRVIFRSYGRVTANPQTFKFERRLATSDPAVSQKLSLASAVPRPASERCVGERSGTAAQPAASLSRLSQQ</sequence>
<organism evidence="2 4">
    <name type="scientific">Methylobacterium oxalidis</name>
    <dbReference type="NCBI Taxonomy" id="944322"/>
    <lineage>
        <taxon>Bacteria</taxon>
        <taxon>Pseudomonadati</taxon>
        <taxon>Pseudomonadota</taxon>
        <taxon>Alphaproteobacteria</taxon>
        <taxon>Hyphomicrobiales</taxon>
        <taxon>Methylobacteriaceae</taxon>
        <taxon>Methylobacterium</taxon>
    </lineage>
</organism>
<dbReference type="Proteomes" id="UP001156856">
    <property type="component" value="Unassembled WGS sequence"/>
</dbReference>
<dbReference type="EMBL" id="BJZU01000004">
    <property type="protein sequence ID" value="GEP02302.1"/>
    <property type="molecule type" value="Genomic_DNA"/>
</dbReference>
<accession>A0A512IX65</accession>
<evidence type="ECO:0000313" key="5">
    <source>
        <dbReference type="Proteomes" id="UP001156856"/>
    </source>
</evidence>
<keyword evidence="5" id="KW-1185">Reference proteome</keyword>
<dbReference type="AlphaFoldDB" id="A0A512IX65"/>
<name>A0A512IX65_9HYPH</name>
<reference evidence="5" key="2">
    <citation type="journal article" date="2019" name="Int. J. Syst. Evol. Microbiol.">
        <title>The Global Catalogue of Microorganisms (GCM) 10K type strain sequencing project: providing services to taxonomists for standard genome sequencing and annotation.</title>
        <authorList>
            <consortium name="The Broad Institute Genomics Platform"/>
            <consortium name="The Broad Institute Genome Sequencing Center for Infectious Disease"/>
            <person name="Wu L."/>
            <person name="Ma J."/>
        </authorList>
    </citation>
    <scope>NUCLEOTIDE SEQUENCE [LARGE SCALE GENOMIC DNA]</scope>
    <source>
        <strain evidence="5">NBRC 107715</strain>
    </source>
</reference>
<evidence type="ECO:0000313" key="4">
    <source>
        <dbReference type="Proteomes" id="UP000321960"/>
    </source>
</evidence>
<evidence type="ECO:0000313" key="2">
    <source>
        <dbReference type="EMBL" id="GEP02302.1"/>
    </source>
</evidence>
<evidence type="ECO:0000313" key="3">
    <source>
        <dbReference type="EMBL" id="GLS67681.1"/>
    </source>
</evidence>